<dbReference type="RefSeq" id="WP_145080540.1">
    <property type="nucleotide sequence ID" value="NZ_DAMBUX010000034.1"/>
</dbReference>
<organism evidence="2 3">
    <name type="scientific">Sedimentibacter saalensis</name>
    <dbReference type="NCBI Taxonomy" id="130788"/>
    <lineage>
        <taxon>Bacteria</taxon>
        <taxon>Bacillati</taxon>
        <taxon>Bacillota</taxon>
        <taxon>Tissierellia</taxon>
        <taxon>Sedimentibacter</taxon>
    </lineage>
</organism>
<dbReference type="InterPro" id="IPR000073">
    <property type="entry name" value="AB_hydrolase_1"/>
</dbReference>
<dbReference type="SUPFAM" id="SSF53474">
    <property type="entry name" value="alpha/beta-Hydrolases"/>
    <property type="match status" value="1"/>
</dbReference>
<proteinExistence type="predicted"/>
<dbReference type="Pfam" id="PF00561">
    <property type="entry name" value="Abhydrolase_1"/>
    <property type="match status" value="1"/>
</dbReference>
<evidence type="ECO:0000259" key="1">
    <source>
        <dbReference type="Pfam" id="PF00561"/>
    </source>
</evidence>
<accession>A0A562JHF2</accession>
<dbReference type="OrthoDB" id="9775557at2"/>
<sequence length="256" mass="29281">MHIDVDGLKINYIIEGTGRDVLLLHGWGGSIQTMMPIFNILKDKCRVVALDLPGFGESDVPGRPWNSYDYAECIKKFIDKTGLKSIILFGHSHGGRISIILSGKYNMVNKLILIDSAGLIPKRSTKYYFKVYSFKFLKKLYTTFSFGKSKEEKLEKFYEKYGSTDYKESHGIMRQTMVKVVNDNLEPLIPKIKNPTLLIWGENDQDTPLYMGKIMEEKIPDSGLVVLKGAGHYSYIDCYDQFKAVINSFLKDDFIR</sequence>
<keyword evidence="3" id="KW-1185">Reference proteome</keyword>
<reference evidence="2 3" key="1">
    <citation type="submission" date="2019-07" db="EMBL/GenBank/DDBJ databases">
        <title>Genomic Encyclopedia of Type Strains, Phase I: the one thousand microbial genomes (KMG-I) project.</title>
        <authorList>
            <person name="Kyrpides N."/>
        </authorList>
    </citation>
    <scope>NUCLEOTIDE SEQUENCE [LARGE SCALE GENOMIC DNA]</scope>
    <source>
        <strain evidence="2 3">DSM 13558</strain>
    </source>
</reference>
<evidence type="ECO:0000313" key="3">
    <source>
        <dbReference type="Proteomes" id="UP000315343"/>
    </source>
</evidence>
<comment type="caution">
    <text evidence="2">The sequence shown here is derived from an EMBL/GenBank/DDBJ whole genome shotgun (WGS) entry which is preliminary data.</text>
</comment>
<dbReference type="PANTHER" id="PTHR46438">
    <property type="entry name" value="ALPHA/BETA-HYDROLASES SUPERFAMILY PROTEIN"/>
    <property type="match status" value="1"/>
</dbReference>
<gene>
    <name evidence="2" type="ORF">LY60_00912</name>
</gene>
<name>A0A562JHF2_9FIRM</name>
<dbReference type="EMBL" id="VLKH01000002">
    <property type="protein sequence ID" value="TWH82610.1"/>
    <property type="molecule type" value="Genomic_DNA"/>
</dbReference>
<dbReference type="PANTHER" id="PTHR46438:SF11">
    <property type="entry name" value="LIPASE-RELATED"/>
    <property type="match status" value="1"/>
</dbReference>
<dbReference type="InterPro" id="IPR029058">
    <property type="entry name" value="AB_hydrolase_fold"/>
</dbReference>
<dbReference type="PRINTS" id="PR00111">
    <property type="entry name" value="ABHYDROLASE"/>
</dbReference>
<feature type="domain" description="AB hydrolase-1" evidence="1">
    <location>
        <begin position="21"/>
        <end position="237"/>
    </location>
</feature>
<protein>
    <submittedName>
        <fullName evidence="2">Pimeloyl-ACP methyl ester carboxylesterase</fullName>
    </submittedName>
</protein>
<dbReference type="Proteomes" id="UP000315343">
    <property type="component" value="Unassembled WGS sequence"/>
</dbReference>
<dbReference type="Gene3D" id="3.40.50.1820">
    <property type="entry name" value="alpha/beta hydrolase"/>
    <property type="match status" value="1"/>
</dbReference>
<evidence type="ECO:0000313" key="2">
    <source>
        <dbReference type="EMBL" id="TWH82610.1"/>
    </source>
</evidence>
<dbReference type="AlphaFoldDB" id="A0A562JHF2"/>